<name>A0A6J7TY55_9ZZZZ</name>
<dbReference type="InterPro" id="IPR043128">
    <property type="entry name" value="Rev_trsase/Diguanyl_cyclase"/>
</dbReference>
<dbReference type="Gene3D" id="3.30.70.270">
    <property type="match status" value="1"/>
</dbReference>
<gene>
    <name evidence="1" type="ORF">UFOPK4358_00083</name>
</gene>
<protein>
    <submittedName>
        <fullName evidence="1">Unannotated protein</fullName>
    </submittedName>
</protein>
<reference evidence="1" key="1">
    <citation type="submission" date="2020-05" db="EMBL/GenBank/DDBJ databases">
        <authorList>
            <person name="Chiriac C."/>
            <person name="Salcher M."/>
            <person name="Ghai R."/>
            <person name="Kavagutti S V."/>
        </authorList>
    </citation>
    <scope>NUCLEOTIDE SEQUENCE</scope>
</reference>
<dbReference type="EMBL" id="CAFBQQ010000004">
    <property type="protein sequence ID" value="CAB5058335.1"/>
    <property type="molecule type" value="Genomic_DNA"/>
</dbReference>
<dbReference type="AlphaFoldDB" id="A0A6J7TY55"/>
<proteinExistence type="predicted"/>
<organism evidence="1">
    <name type="scientific">freshwater metagenome</name>
    <dbReference type="NCBI Taxonomy" id="449393"/>
    <lineage>
        <taxon>unclassified sequences</taxon>
        <taxon>metagenomes</taxon>
        <taxon>ecological metagenomes</taxon>
    </lineage>
</organism>
<evidence type="ECO:0000313" key="1">
    <source>
        <dbReference type="EMBL" id="CAB5058335.1"/>
    </source>
</evidence>
<accession>A0A6J7TY55</accession>
<sequence>MKDLSEIAAQIFFVNNGEIDLLTGAIAQSRFDQIIKRDMQLSRRNQTQLVIISASLNLENYLETKNQIDLNQIKIEVESELIKTHFQLQNIFRQSDCICRISTTGFWIFLTGTDKSTGDQLLTRACDLLPSYLDLAISYQNDEDSQLDWYAQIDKLHFPK</sequence>